<dbReference type="EMBL" id="JAVRIE010000005">
    <property type="protein sequence ID" value="MDT0583341.1"/>
    <property type="molecule type" value="Genomic_DNA"/>
</dbReference>
<evidence type="ECO:0000256" key="5">
    <source>
        <dbReference type="SAM" id="Phobius"/>
    </source>
</evidence>
<feature type="domain" description="Fatty acid hydroxylase" evidence="6">
    <location>
        <begin position="82"/>
        <end position="231"/>
    </location>
</feature>
<feature type="transmembrane region" description="Helical" evidence="5">
    <location>
        <begin position="77"/>
        <end position="95"/>
    </location>
</feature>
<dbReference type="Pfam" id="PF04116">
    <property type="entry name" value="FA_hydroxylase"/>
    <property type="match status" value="1"/>
</dbReference>
<evidence type="ECO:0000256" key="1">
    <source>
        <dbReference type="ARBA" id="ARBA00004370"/>
    </source>
</evidence>
<gene>
    <name evidence="7" type="ORF">RM544_12385</name>
</gene>
<dbReference type="PANTHER" id="PTHR11863">
    <property type="entry name" value="STEROL DESATURASE"/>
    <property type="match status" value="1"/>
</dbReference>
<evidence type="ECO:0000256" key="4">
    <source>
        <dbReference type="ARBA" id="ARBA00023136"/>
    </source>
</evidence>
<proteinExistence type="predicted"/>
<dbReference type="Proteomes" id="UP001249020">
    <property type="component" value="Unassembled WGS sequence"/>
</dbReference>
<name>A0AAW8R5C3_9ALTE</name>
<keyword evidence="3 5" id="KW-1133">Transmembrane helix</keyword>
<reference evidence="7 8" key="1">
    <citation type="submission" date="2023-09" db="EMBL/GenBank/DDBJ databases">
        <authorList>
            <person name="Rey-Velasco X."/>
        </authorList>
    </citation>
    <scope>NUCLEOTIDE SEQUENCE [LARGE SCALE GENOMIC DNA]</scope>
    <source>
        <strain evidence="7 8">W409</strain>
    </source>
</reference>
<feature type="transmembrane region" description="Helical" evidence="5">
    <location>
        <begin position="43"/>
        <end position="65"/>
    </location>
</feature>
<feature type="transmembrane region" description="Helical" evidence="5">
    <location>
        <begin position="137"/>
        <end position="158"/>
    </location>
</feature>
<keyword evidence="4 5" id="KW-0472">Membrane</keyword>
<evidence type="ECO:0000313" key="8">
    <source>
        <dbReference type="Proteomes" id="UP001249020"/>
    </source>
</evidence>
<dbReference type="GO" id="GO:0008610">
    <property type="term" value="P:lipid biosynthetic process"/>
    <property type="evidence" value="ECO:0007669"/>
    <property type="project" value="InterPro"/>
</dbReference>
<protein>
    <submittedName>
        <fullName evidence="7">Sterol desaturase family protein</fullName>
    </submittedName>
</protein>
<accession>A0AAW8R5C3</accession>
<dbReference type="RefSeq" id="WP_311362116.1">
    <property type="nucleotide sequence ID" value="NZ_JAVRIE010000005.1"/>
</dbReference>
<evidence type="ECO:0000259" key="6">
    <source>
        <dbReference type="Pfam" id="PF04116"/>
    </source>
</evidence>
<dbReference type="InterPro" id="IPR006694">
    <property type="entry name" value="Fatty_acid_hydroxylase"/>
</dbReference>
<comment type="subcellular location">
    <subcellularLocation>
        <location evidence="1">Membrane</location>
    </subcellularLocation>
</comment>
<dbReference type="GO" id="GO:0005506">
    <property type="term" value="F:iron ion binding"/>
    <property type="evidence" value="ECO:0007669"/>
    <property type="project" value="InterPro"/>
</dbReference>
<sequence length="283" mass="33035">MNYQIVILAVFILFALKEAINGGLFNKKTEESSDSIVEAISTVLLFAVSQPFALFSAAFLMSLAFPQYEGALADTSIFLQILLLLIFDDLMQYWWHRASHTFMWLYNLHRAHHNAKYMSVRIVFRNNFFYYAMMPSLWFSGALIYLGLGWVYAFYLVVKLTVIIGAHSEWKWDRPLYENKYTSKFMWVVERLISTPSTHSAHHGYNDEDGVTTYKGNYGNLLFLWDVIFGTAKITRRYPERYGVKGMLKAQWQEQLFWPLVPSALQKKRKAQKQLEQDAQSPQ</sequence>
<keyword evidence="2 5" id="KW-0812">Transmembrane</keyword>
<keyword evidence="8" id="KW-1185">Reference proteome</keyword>
<dbReference type="GO" id="GO:0016491">
    <property type="term" value="F:oxidoreductase activity"/>
    <property type="evidence" value="ECO:0007669"/>
    <property type="project" value="InterPro"/>
</dbReference>
<dbReference type="GO" id="GO:0016020">
    <property type="term" value="C:membrane"/>
    <property type="evidence" value="ECO:0007669"/>
    <property type="project" value="UniProtKB-SubCell"/>
</dbReference>
<evidence type="ECO:0000313" key="7">
    <source>
        <dbReference type="EMBL" id="MDT0583341.1"/>
    </source>
</evidence>
<evidence type="ECO:0000256" key="2">
    <source>
        <dbReference type="ARBA" id="ARBA00022692"/>
    </source>
</evidence>
<organism evidence="7 8">
    <name type="scientific">Brumicola blandensis</name>
    <dbReference type="NCBI Taxonomy" id="3075611"/>
    <lineage>
        <taxon>Bacteria</taxon>
        <taxon>Pseudomonadati</taxon>
        <taxon>Pseudomonadota</taxon>
        <taxon>Gammaproteobacteria</taxon>
        <taxon>Alteromonadales</taxon>
        <taxon>Alteromonadaceae</taxon>
        <taxon>Brumicola</taxon>
    </lineage>
</organism>
<dbReference type="AlphaFoldDB" id="A0AAW8R5C3"/>
<comment type="caution">
    <text evidence="7">The sequence shown here is derived from an EMBL/GenBank/DDBJ whole genome shotgun (WGS) entry which is preliminary data.</text>
</comment>
<dbReference type="InterPro" id="IPR050307">
    <property type="entry name" value="Sterol_Desaturase_Related"/>
</dbReference>
<evidence type="ECO:0000256" key="3">
    <source>
        <dbReference type="ARBA" id="ARBA00022989"/>
    </source>
</evidence>